<evidence type="ECO:0000256" key="1">
    <source>
        <dbReference type="ARBA" id="ARBA00001946"/>
    </source>
</evidence>
<organism evidence="6 7">
    <name type="scientific">Candidatus Buchananbacteria bacterium RIFCSPLOWO2_01_FULL_46_12</name>
    <dbReference type="NCBI Taxonomy" id="1797546"/>
    <lineage>
        <taxon>Bacteria</taxon>
        <taxon>Candidatus Buchananiibacteriota</taxon>
    </lineage>
</organism>
<accession>A0A1G1YS27</accession>
<dbReference type="GO" id="GO:0005737">
    <property type="term" value="C:cytoplasm"/>
    <property type="evidence" value="ECO:0007669"/>
    <property type="project" value="InterPro"/>
</dbReference>
<comment type="cofactor">
    <cofactor evidence="1">
        <name>Mg(2+)</name>
        <dbReference type="ChEBI" id="CHEBI:18420"/>
    </cofactor>
</comment>
<dbReference type="GO" id="GO:0000287">
    <property type="term" value="F:magnesium ion binding"/>
    <property type="evidence" value="ECO:0007669"/>
    <property type="project" value="InterPro"/>
</dbReference>
<dbReference type="EC" id="3.6.1.1" evidence="2"/>
<dbReference type="PANTHER" id="PTHR10286">
    <property type="entry name" value="INORGANIC PYROPHOSPHATASE"/>
    <property type="match status" value="1"/>
</dbReference>
<dbReference type="AlphaFoldDB" id="A0A1G1YS27"/>
<evidence type="ECO:0000313" key="6">
    <source>
        <dbReference type="EMBL" id="OGY55131.1"/>
    </source>
</evidence>
<proteinExistence type="predicted"/>
<sequence>MHYKNILLGSVERFNVIIETPKGSENNYEYDEKLDAIKLKWVFKNGFCFPFDYGFIPQTLAEDKDVADAFVITSYPLYPGTIAECKTIGIIEVLDRGEVDDKIIAVPVVDPEYNAYVSLQELQFGYKAIFEDFFRELAIQKNKKVEVKGFHDALIARKYIEETHKIFTQQNIEPTNYAHIPRRF</sequence>
<dbReference type="GO" id="GO:0006796">
    <property type="term" value="P:phosphate-containing compound metabolic process"/>
    <property type="evidence" value="ECO:0007669"/>
    <property type="project" value="InterPro"/>
</dbReference>
<keyword evidence="4" id="KW-0378">Hydrolase</keyword>
<dbReference type="Proteomes" id="UP000176512">
    <property type="component" value="Unassembled WGS sequence"/>
</dbReference>
<comment type="caution">
    <text evidence="6">The sequence shown here is derived from an EMBL/GenBank/DDBJ whole genome shotgun (WGS) entry which is preliminary data.</text>
</comment>
<protein>
    <recommendedName>
        <fullName evidence="2">inorganic diphosphatase</fullName>
        <ecNumber evidence="2">3.6.1.1</ecNumber>
    </recommendedName>
</protein>
<evidence type="ECO:0000256" key="5">
    <source>
        <dbReference type="ARBA" id="ARBA00022842"/>
    </source>
</evidence>
<dbReference type="EMBL" id="MHIP01000012">
    <property type="protein sequence ID" value="OGY55131.1"/>
    <property type="molecule type" value="Genomic_DNA"/>
</dbReference>
<dbReference type="Gene3D" id="3.90.80.10">
    <property type="entry name" value="Inorganic pyrophosphatase"/>
    <property type="match status" value="1"/>
</dbReference>
<dbReference type="InterPro" id="IPR036649">
    <property type="entry name" value="Pyrophosphatase_sf"/>
</dbReference>
<dbReference type="SUPFAM" id="SSF50324">
    <property type="entry name" value="Inorganic pyrophosphatase"/>
    <property type="match status" value="1"/>
</dbReference>
<evidence type="ECO:0000256" key="2">
    <source>
        <dbReference type="ARBA" id="ARBA00012146"/>
    </source>
</evidence>
<dbReference type="InterPro" id="IPR008162">
    <property type="entry name" value="Pyrophosphatase"/>
</dbReference>
<keyword evidence="5" id="KW-0460">Magnesium</keyword>
<gene>
    <name evidence="6" type="ORF">A3A24_03500</name>
</gene>
<evidence type="ECO:0000313" key="7">
    <source>
        <dbReference type="Proteomes" id="UP000176512"/>
    </source>
</evidence>
<dbReference type="Pfam" id="PF00719">
    <property type="entry name" value="Pyrophosphatase"/>
    <property type="match status" value="1"/>
</dbReference>
<keyword evidence="3" id="KW-0479">Metal-binding</keyword>
<evidence type="ECO:0000256" key="4">
    <source>
        <dbReference type="ARBA" id="ARBA00022801"/>
    </source>
</evidence>
<evidence type="ECO:0000256" key="3">
    <source>
        <dbReference type="ARBA" id="ARBA00022723"/>
    </source>
</evidence>
<name>A0A1G1YS27_9BACT</name>
<reference evidence="6 7" key="1">
    <citation type="journal article" date="2016" name="Nat. Commun.">
        <title>Thousands of microbial genomes shed light on interconnected biogeochemical processes in an aquifer system.</title>
        <authorList>
            <person name="Anantharaman K."/>
            <person name="Brown C.T."/>
            <person name="Hug L.A."/>
            <person name="Sharon I."/>
            <person name="Castelle C.J."/>
            <person name="Probst A.J."/>
            <person name="Thomas B.C."/>
            <person name="Singh A."/>
            <person name="Wilkins M.J."/>
            <person name="Karaoz U."/>
            <person name="Brodie E.L."/>
            <person name="Williams K.H."/>
            <person name="Hubbard S.S."/>
            <person name="Banfield J.F."/>
        </authorList>
    </citation>
    <scope>NUCLEOTIDE SEQUENCE [LARGE SCALE GENOMIC DNA]</scope>
</reference>
<dbReference type="GO" id="GO:0004427">
    <property type="term" value="F:inorganic diphosphate phosphatase activity"/>
    <property type="evidence" value="ECO:0007669"/>
    <property type="project" value="UniProtKB-EC"/>
</dbReference>